<protein>
    <submittedName>
        <fullName evidence="4">Multiple epidermal growth factor-like domains protein 11</fullName>
    </submittedName>
</protein>
<reference evidence="4" key="1">
    <citation type="submission" date="2025-08" db="UniProtKB">
        <authorList>
            <consortium name="RefSeq"/>
        </authorList>
    </citation>
    <scope>IDENTIFICATION</scope>
    <source>
        <tissue evidence="4">Whole sample</tissue>
    </source>
</reference>
<keyword evidence="2" id="KW-0472">Membrane</keyword>
<dbReference type="RefSeq" id="XP_022307984.1">
    <property type="nucleotide sequence ID" value="XM_022452276.1"/>
</dbReference>
<keyword evidence="2" id="KW-0812">Transmembrane</keyword>
<evidence type="ECO:0000313" key="3">
    <source>
        <dbReference type="Proteomes" id="UP000694844"/>
    </source>
</evidence>
<sequence>MNGNRFYISNTTSKEDGLPCFKDTIYTKSTVPNLVNITCRHYGRYVIYFKNRTHTPFPDGYSTTAWNEICELEVYGCPSDTYGEICTLPCPKNCQEGHCDITEGTCLGCLTGYKGSRCNEKCKDNTYGAECTKVCGNCLNGEQCNHVNGSCPDGCDKGTHGDKCDIACPSGLYGYNCLDTCSIKCGVPLRCDRVTGQCEGGCQVGWNGIRCDTECDKGRYGQNCSNNCGFCSNKEQCDVINGTCMNGCDIGYWGDYCTHSCKCEQPSFCEQNSNSTVIYTLSILLFVAVAGNLILILKLRRFMISDQRYKQDETEETKKTESVYETTTEEATGYLELGEFHDISNYDKLS</sequence>
<keyword evidence="1" id="KW-0245">EGF-like domain</keyword>
<dbReference type="KEGG" id="cvn:111113985"/>
<dbReference type="PANTHER" id="PTHR24043">
    <property type="entry name" value="SCAVENGER RECEPTOR CLASS F"/>
    <property type="match status" value="1"/>
</dbReference>
<organism evidence="3 4">
    <name type="scientific">Crassostrea virginica</name>
    <name type="common">Eastern oyster</name>
    <dbReference type="NCBI Taxonomy" id="6565"/>
    <lineage>
        <taxon>Eukaryota</taxon>
        <taxon>Metazoa</taxon>
        <taxon>Spiralia</taxon>
        <taxon>Lophotrochozoa</taxon>
        <taxon>Mollusca</taxon>
        <taxon>Bivalvia</taxon>
        <taxon>Autobranchia</taxon>
        <taxon>Pteriomorphia</taxon>
        <taxon>Ostreida</taxon>
        <taxon>Ostreoidea</taxon>
        <taxon>Ostreidae</taxon>
        <taxon>Crassostrea</taxon>
    </lineage>
</organism>
<dbReference type="PANTHER" id="PTHR24043:SF8">
    <property type="entry name" value="EGF-LIKE DOMAIN-CONTAINING PROTEIN"/>
    <property type="match status" value="1"/>
</dbReference>
<dbReference type="GO" id="GO:0005044">
    <property type="term" value="F:scavenger receptor activity"/>
    <property type="evidence" value="ECO:0007669"/>
    <property type="project" value="InterPro"/>
</dbReference>
<dbReference type="InterPro" id="IPR042635">
    <property type="entry name" value="MEGF10/SREC1/2-like"/>
</dbReference>
<name>A0A8B8BYQ8_CRAVI</name>
<evidence type="ECO:0000256" key="2">
    <source>
        <dbReference type="SAM" id="Phobius"/>
    </source>
</evidence>
<dbReference type="OrthoDB" id="10252017at2759"/>
<dbReference type="Proteomes" id="UP000694844">
    <property type="component" value="Chromosome 9"/>
</dbReference>
<evidence type="ECO:0000313" key="4">
    <source>
        <dbReference type="RefSeq" id="XP_022307984.1"/>
    </source>
</evidence>
<dbReference type="Gene3D" id="2.60.120.260">
    <property type="entry name" value="Galactose-binding domain-like"/>
    <property type="match status" value="1"/>
</dbReference>
<evidence type="ECO:0000256" key="1">
    <source>
        <dbReference type="ARBA" id="ARBA00022536"/>
    </source>
</evidence>
<gene>
    <name evidence="4" type="primary">LOC111113985</name>
</gene>
<proteinExistence type="predicted"/>
<dbReference type="GeneID" id="111113985"/>
<keyword evidence="2" id="KW-1133">Transmembrane helix</keyword>
<dbReference type="Gene3D" id="2.170.300.10">
    <property type="entry name" value="Tie2 ligand-binding domain superfamily"/>
    <property type="match status" value="1"/>
</dbReference>
<dbReference type="AlphaFoldDB" id="A0A8B8BYQ8"/>
<feature type="transmembrane region" description="Helical" evidence="2">
    <location>
        <begin position="277"/>
        <end position="297"/>
    </location>
</feature>
<accession>A0A8B8BYQ8</accession>
<keyword evidence="3" id="KW-1185">Reference proteome</keyword>